<gene>
    <name evidence="2" type="ORF">FHS31_000244</name>
</gene>
<organism evidence="2 3">
    <name type="scientific">Sphingomonas vulcanisoli</name>
    <dbReference type="NCBI Taxonomy" id="1658060"/>
    <lineage>
        <taxon>Bacteria</taxon>
        <taxon>Pseudomonadati</taxon>
        <taxon>Pseudomonadota</taxon>
        <taxon>Alphaproteobacteria</taxon>
        <taxon>Sphingomonadales</taxon>
        <taxon>Sphingomonadaceae</taxon>
        <taxon>Sphingomonas</taxon>
    </lineage>
</organism>
<name>A0ABX0TMC8_9SPHN</name>
<reference evidence="2 3" key="1">
    <citation type="submission" date="2020-03" db="EMBL/GenBank/DDBJ databases">
        <title>Genomic Encyclopedia of Type Strains, Phase III (KMG-III): the genomes of soil and plant-associated and newly described type strains.</title>
        <authorList>
            <person name="Whitman W."/>
        </authorList>
    </citation>
    <scope>NUCLEOTIDE SEQUENCE [LARGE SCALE GENOMIC DNA]</scope>
    <source>
        <strain evidence="2 3">CECT 8804</strain>
    </source>
</reference>
<comment type="caution">
    <text evidence="2">The sequence shown here is derived from an EMBL/GenBank/DDBJ whole genome shotgun (WGS) entry which is preliminary data.</text>
</comment>
<dbReference type="EMBL" id="JAAOZC010000001">
    <property type="protein sequence ID" value="NIJ06662.1"/>
    <property type="molecule type" value="Genomic_DNA"/>
</dbReference>
<evidence type="ECO:0000313" key="3">
    <source>
        <dbReference type="Proteomes" id="UP000727456"/>
    </source>
</evidence>
<dbReference type="Proteomes" id="UP000727456">
    <property type="component" value="Unassembled WGS sequence"/>
</dbReference>
<accession>A0ABX0TMC8</accession>
<proteinExistence type="predicted"/>
<dbReference type="InterPro" id="IPR030972">
    <property type="entry name" value="UrcA_uranyl"/>
</dbReference>
<dbReference type="RefSeq" id="WP_167071243.1">
    <property type="nucleotide sequence ID" value="NZ_JAAOZC010000001.1"/>
</dbReference>
<sequence>MKIGFAALAALALTAPAFASEHNPLAAEKVVLDLKGLDLASVDGQQRLAIRIDQAARAVCGDRVATIHLDMEDQARSCRQDVVADIRSRIEQRTASAADLRSNVGAALN</sequence>
<evidence type="ECO:0000313" key="2">
    <source>
        <dbReference type="EMBL" id="NIJ06662.1"/>
    </source>
</evidence>
<feature type="signal peptide" evidence="1">
    <location>
        <begin position="1"/>
        <end position="19"/>
    </location>
</feature>
<evidence type="ECO:0000256" key="1">
    <source>
        <dbReference type="SAM" id="SignalP"/>
    </source>
</evidence>
<keyword evidence="1" id="KW-0732">Signal</keyword>
<feature type="chain" id="PRO_5046796381" evidence="1">
    <location>
        <begin position="20"/>
        <end position="109"/>
    </location>
</feature>
<protein>
    <submittedName>
        <fullName evidence="2">UrcA family protein</fullName>
    </submittedName>
</protein>
<keyword evidence="3" id="KW-1185">Reference proteome</keyword>
<dbReference type="NCBIfam" id="TIGR04433">
    <property type="entry name" value="UrcA_uranyl"/>
    <property type="match status" value="1"/>
</dbReference>